<reference evidence="1 2" key="1">
    <citation type="submission" date="2019-08" db="EMBL/GenBank/DDBJ databases">
        <title>In-depth cultivation of the pig gut microbiome towards novel bacterial diversity and tailored functional studies.</title>
        <authorList>
            <person name="Wylensek D."/>
            <person name="Hitch T.C.A."/>
            <person name="Clavel T."/>
        </authorList>
    </citation>
    <scope>NUCLEOTIDE SEQUENCE [LARGE SCALE GENOMIC DNA]</scope>
    <source>
        <strain evidence="1 2">BBE-744-WT-12</strain>
    </source>
</reference>
<keyword evidence="2" id="KW-1185">Reference proteome</keyword>
<evidence type="ECO:0000313" key="2">
    <source>
        <dbReference type="Proteomes" id="UP000435649"/>
    </source>
</evidence>
<proteinExistence type="predicted"/>
<comment type="caution">
    <text evidence="1">The sequence shown here is derived from an EMBL/GenBank/DDBJ whole genome shotgun (WGS) entry which is preliminary data.</text>
</comment>
<dbReference type="SUPFAM" id="SSF52540">
    <property type="entry name" value="P-loop containing nucleoside triphosphate hydrolases"/>
    <property type="match status" value="1"/>
</dbReference>
<dbReference type="GO" id="GO:0016301">
    <property type="term" value="F:kinase activity"/>
    <property type="evidence" value="ECO:0007669"/>
    <property type="project" value="UniProtKB-KW"/>
</dbReference>
<dbReference type="Pfam" id="PF13189">
    <property type="entry name" value="Cytidylate_kin2"/>
    <property type="match status" value="1"/>
</dbReference>
<dbReference type="Gene3D" id="3.40.50.300">
    <property type="entry name" value="P-loop containing nucleotide triphosphate hydrolases"/>
    <property type="match status" value="1"/>
</dbReference>
<evidence type="ECO:0000313" key="1">
    <source>
        <dbReference type="EMBL" id="MST99556.1"/>
    </source>
</evidence>
<dbReference type="Proteomes" id="UP000435649">
    <property type="component" value="Unassembled WGS sequence"/>
</dbReference>
<dbReference type="InterPro" id="IPR027417">
    <property type="entry name" value="P-loop_NTPase"/>
</dbReference>
<protein>
    <submittedName>
        <fullName evidence="1">Cytidylate kinase-like family protein</fullName>
    </submittedName>
</protein>
<organism evidence="1 2">
    <name type="scientific">Victivallis lenta</name>
    <dbReference type="NCBI Taxonomy" id="2606640"/>
    <lineage>
        <taxon>Bacteria</taxon>
        <taxon>Pseudomonadati</taxon>
        <taxon>Lentisphaerota</taxon>
        <taxon>Lentisphaeria</taxon>
        <taxon>Victivallales</taxon>
        <taxon>Victivallaceae</taxon>
        <taxon>Victivallis</taxon>
    </lineage>
</organism>
<keyword evidence="1" id="KW-0808">Transferase</keyword>
<sequence length="238" mass="27177">MFYVGFIVRLVNPYMRWLDNWLCGTATENAQADNVRNYPLVITVSRQYGSGGHELGERLAKALHIPFYDKSILYEAARELGSTPKRVMRKEQSLSNADLLKMIFEKGGGVSPEMSLSEDDAIFVTESRIIRTLAERKSCVIAGRCADFILKDHPRCFRIFVQSGLEFARERVAVYTGLPLPETDREILRVNRERANHYRQYTGRKWDDAGNYDLGVNTSRIPLEQAVKAILAALEEQR</sequence>
<keyword evidence="1" id="KW-0418">Kinase</keyword>
<dbReference type="RefSeq" id="WP_154420728.1">
    <property type="nucleotide sequence ID" value="NZ_VUNS01000041.1"/>
</dbReference>
<dbReference type="EMBL" id="VUNS01000041">
    <property type="protein sequence ID" value="MST99556.1"/>
    <property type="molecule type" value="Genomic_DNA"/>
</dbReference>
<gene>
    <name evidence="1" type="ORF">FYJ85_21240</name>
</gene>
<accession>A0A844G861</accession>
<name>A0A844G861_9BACT</name>
<dbReference type="AlphaFoldDB" id="A0A844G861"/>